<evidence type="ECO:0000256" key="11">
    <source>
        <dbReference type="ARBA" id="ARBA00023002"/>
    </source>
</evidence>
<gene>
    <name evidence="17" type="ORF">HPP92_006795</name>
</gene>
<comment type="caution">
    <text evidence="17">The sequence shown here is derived from an EMBL/GenBank/DDBJ whole genome shotgun (WGS) entry which is preliminary data.</text>
</comment>
<evidence type="ECO:0000256" key="12">
    <source>
        <dbReference type="ARBA" id="ARBA00023008"/>
    </source>
</evidence>
<keyword evidence="7" id="KW-0052">Apoplast</keyword>
<dbReference type="PANTHER" id="PTHR11709">
    <property type="entry name" value="MULTI-COPPER OXIDASE"/>
    <property type="match status" value="1"/>
</dbReference>
<evidence type="ECO:0000256" key="5">
    <source>
        <dbReference type="ARBA" id="ARBA00010609"/>
    </source>
</evidence>
<evidence type="ECO:0000256" key="3">
    <source>
        <dbReference type="ARBA" id="ARBA00002075"/>
    </source>
</evidence>
<protein>
    <recommendedName>
        <fullName evidence="6">laccase</fullName>
        <ecNumber evidence="6">1.10.3.2</ecNumber>
    </recommendedName>
</protein>
<dbReference type="InterPro" id="IPR034289">
    <property type="entry name" value="CuRO_3_LCC"/>
</dbReference>
<dbReference type="GO" id="GO:0046274">
    <property type="term" value="P:lignin catabolic process"/>
    <property type="evidence" value="ECO:0007669"/>
    <property type="project" value="UniProtKB-KW"/>
</dbReference>
<evidence type="ECO:0000259" key="15">
    <source>
        <dbReference type="Pfam" id="PF00394"/>
    </source>
</evidence>
<dbReference type="InterPro" id="IPR011706">
    <property type="entry name" value="Cu-oxidase_C"/>
</dbReference>
<comment type="function">
    <text evidence="3">Lignin degradation and detoxification of lignin-derived products.</text>
</comment>
<dbReference type="Proteomes" id="UP000639772">
    <property type="component" value="Chromosome 3"/>
</dbReference>
<comment type="catalytic activity">
    <reaction evidence="1">
        <text>4 hydroquinone + O2 = 4 benzosemiquinone + 2 H2O</text>
        <dbReference type="Rhea" id="RHEA:11276"/>
        <dbReference type="ChEBI" id="CHEBI:15377"/>
        <dbReference type="ChEBI" id="CHEBI:15379"/>
        <dbReference type="ChEBI" id="CHEBI:17594"/>
        <dbReference type="ChEBI" id="CHEBI:17977"/>
        <dbReference type="EC" id="1.10.3.2"/>
    </reaction>
</comment>
<evidence type="ECO:0000256" key="2">
    <source>
        <dbReference type="ARBA" id="ARBA00001935"/>
    </source>
</evidence>
<dbReference type="PROSITE" id="PS00080">
    <property type="entry name" value="MULTICOPPER_OXIDASE2"/>
    <property type="match status" value="1"/>
</dbReference>
<comment type="similarity">
    <text evidence="5">Belongs to the multicopper oxidase family.</text>
</comment>
<feature type="chain" id="PRO_5032978708" description="laccase" evidence="14">
    <location>
        <begin position="24"/>
        <end position="523"/>
    </location>
</feature>
<dbReference type="InterPro" id="IPR045087">
    <property type="entry name" value="Cu-oxidase_fam"/>
</dbReference>
<evidence type="ECO:0000256" key="1">
    <source>
        <dbReference type="ARBA" id="ARBA00000349"/>
    </source>
</evidence>
<keyword evidence="9" id="KW-0479">Metal-binding</keyword>
<feature type="domain" description="Plastocyanin-like" evidence="15">
    <location>
        <begin position="120"/>
        <end position="265"/>
    </location>
</feature>
<dbReference type="CDD" id="cd13875">
    <property type="entry name" value="CuRO_2_LCC_plant"/>
    <property type="match status" value="1"/>
</dbReference>
<accession>A0A835RQ22</accession>
<evidence type="ECO:0000256" key="13">
    <source>
        <dbReference type="ARBA" id="ARBA00023185"/>
    </source>
</evidence>
<evidence type="ECO:0000256" key="8">
    <source>
        <dbReference type="ARBA" id="ARBA00022525"/>
    </source>
</evidence>
<dbReference type="OrthoDB" id="2121828at2759"/>
<reference evidence="17 18" key="1">
    <citation type="journal article" date="2020" name="Nat. Food">
        <title>A phased Vanilla planifolia genome enables genetic improvement of flavour and production.</title>
        <authorList>
            <person name="Hasing T."/>
            <person name="Tang H."/>
            <person name="Brym M."/>
            <person name="Khazi F."/>
            <person name="Huang T."/>
            <person name="Chambers A.H."/>
        </authorList>
    </citation>
    <scope>NUCLEOTIDE SEQUENCE [LARGE SCALE GENOMIC DNA]</scope>
    <source>
        <tissue evidence="17">Leaf</tissue>
    </source>
</reference>
<keyword evidence="14" id="KW-0732">Signal</keyword>
<dbReference type="InterPro" id="IPR008972">
    <property type="entry name" value="Cupredoxin"/>
</dbReference>
<dbReference type="Pfam" id="PF00394">
    <property type="entry name" value="Cu-oxidase"/>
    <property type="match status" value="1"/>
</dbReference>
<dbReference type="Gene3D" id="2.60.40.420">
    <property type="entry name" value="Cupredoxins - blue copper proteins"/>
    <property type="match status" value="3"/>
</dbReference>
<evidence type="ECO:0000256" key="7">
    <source>
        <dbReference type="ARBA" id="ARBA00022523"/>
    </source>
</evidence>
<evidence type="ECO:0000313" key="18">
    <source>
        <dbReference type="Proteomes" id="UP000639772"/>
    </source>
</evidence>
<dbReference type="InterPro" id="IPR033138">
    <property type="entry name" value="Cu_oxidase_CS"/>
</dbReference>
<evidence type="ECO:0000256" key="10">
    <source>
        <dbReference type="ARBA" id="ARBA00022737"/>
    </source>
</evidence>
<dbReference type="GO" id="GO:0052716">
    <property type="term" value="F:hydroquinone:oxygen oxidoreductase activity"/>
    <property type="evidence" value="ECO:0007669"/>
    <property type="project" value="UniProtKB-EC"/>
</dbReference>
<dbReference type="PANTHER" id="PTHR11709:SF262">
    <property type="entry name" value="LACCASE-14"/>
    <property type="match status" value="1"/>
</dbReference>
<keyword evidence="8" id="KW-0964">Secreted</keyword>
<evidence type="ECO:0000256" key="6">
    <source>
        <dbReference type="ARBA" id="ARBA00012297"/>
    </source>
</evidence>
<dbReference type="CDD" id="cd13897">
    <property type="entry name" value="CuRO_3_LCC_plant"/>
    <property type="match status" value="1"/>
</dbReference>
<name>A0A835RQ22_VANPL</name>
<feature type="domain" description="Plastocyanin-like" evidence="16">
    <location>
        <begin position="372"/>
        <end position="506"/>
    </location>
</feature>
<dbReference type="InterPro" id="IPR002355">
    <property type="entry name" value="Cu_oxidase_Cu_BS"/>
</dbReference>
<dbReference type="PROSITE" id="PS00079">
    <property type="entry name" value="MULTICOPPER_OXIDASE1"/>
    <property type="match status" value="1"/>
</dbReference>
<organism evidence="17 18">
    <name type="scientific">Vanilla planifolia</name>
    <name type="common">Vanilla</name>
    <dbReference type="NCBI Taxonomy" id="51239"/>
    <lineage>
        <taxon>Eukaryota</taxon>
        <taxon>Viridiplantae</taxon>
        <taxon>Streptophyta</taxon>
        <taxon>Embryophyta</taxon>
        <taxon>Tracheophyta</taxon>
        <taxon>Spermatophyta</taxon>
        <taxon>Magnoliopsida</taxon>
        <taxon>Liliopsida</taxon>
        <taxon>Asparagales</taxon>
        <taxon>Orchidaceae</taxon>
        <taxon>Vanilloideae</taxon>
        <taxon>Vanilleae</taxon>
        <taxon>Vanilla</taxon>
    </lineage>
</organism>
<dbReference type="EMBL" id="JADCNM010000003">
    <property type="protein sequence ID" value="KAG0489932.1"/>
    <property type="molecule type" value="Genomic_DNA"/>
</dbReference>
<feature type="signal peptide" evidence="14">
    <location>
        <begin position="1"/>
        <end position="23"/>
    </location>
</feature>
<keyword evidence="11" id="KW-0560">Oxidoreductase</keyword>
<dbReference type="EC" id="1.10.3.2" evidence="6"/>
<dbReference type="GO" id="GO:0048046">
    <property type="term" value="C:apoplast"/>
    <property type="evidence" value="ECO:0007669"/>
    <property type="project" value="UniProtKB-SubCell"/>
</dbReference>
<proteinExistence type="inferred from homology"/>
<dbReference type="InterPro" id="IPR034285">
    <property type="entry name" value="CuRO_2_LCC"/>
</dbReference>
<dbReference type="SUPFAM" id="SSF49503">
    <property type="entry name" value="Cupredoxins"/>
    <property type="match status" value="3"/>
</dbReference>
<evidence type="ECO:0000256" key="4">
    <source>
        <dbReference type="ARBA" id="ARBA00004271"/>
    </source>
</evidence>
<keyword evidence="10" id="KW-0677">Repeat</keyword>
<dbReference type="InterPro" id="IPR001117">
    <property type="entry name" value="Cu-oxidase_2nd"/>
</dbReference>
<evidence type="ECO:0000256" key="14">
    <source>
        <dbReference type="SAM" id="SignalP"/>
    </source>
</evidence>
<keyword evidence="12" id="KW-0186">Copper</keyword>
<keyword evidence="13" id="KW-0439">Lignin degradation</keyword>
<comment type="cofactor">
    <cofactor evidence="2">
        <name>Cu cation</name>
        <dbReference type="ChEBI" id="CHEBI:23378"/>
    </cofactor>
</comment>
<dbReference type="Pfam" id="PF07731">
    <property type="entry name" value="Cu-oxidase_2"/>
    <property type="match status" value="1"/>
</dbReference>
<sequence>MYSITEFEFIILVVGILACSASAETLYHNFIVKETQYTRLCHTKQILTVNGQFPGPTIYARRGDTVIVNVRNCGKNNVTIHWHGVNQNRDPWHDGPEYITQCPIQPDRNFTYRVSLGEEEGEWWIPDVREVVEESLREGKGPNFSDAYTINGQPGFPYPCSNDGEFTARVDAGNTYLLRIINAANTKELFFAVAGHHLTVVGTDGSYVKPFTTDFIMIIPGQTFDVLLDANSTAGSRHYIAIRPYSSGFPVNIKNATAVLQYSGNQRSPRLAMTLPSLPAFDDTNAVTAFTKQLHSLASEVHPVHVPQSIDQQIIITVAFNLLPCEPGKVCQGPLNTLLTTSLNNISFVKSARSSVLDAYYRNISGVFGTEFPDKPPVPYDFTGKNMPSFLLLTRKATEVRVLEYNTSVEIVFQGTNILAGENHPLHLHGHSFYVVGSGFGNFDKEKHPLKYNLVDPPYVNTVGIPMSGWAAIRFRAQNPGVWFMHCHFDFHQSTGMATVLIVKDGEGSESKMLPPPSDMPRC</sequence>
<evidence type="ECO:0000313" key="17">
    <source>
        <dbReference type="EMBL" id="KAG0489932.1"/>
    </source>
</evidence>
<dbReference type="AlphaFoldDB" id="A0A835RQ22"/>
<comment type="subcellular location">
    <subcellularLocation>
        <location evidence="4">Secreted</location>
        <location evidence="4">Extracellular space</location>
        <location evidence="4">Apoplast</location>
    </subcellularLocation>
</comment>
<evidence type="ECO:0000256" key="9">
    <source>
        <dbReference type="ARBA" id="ARBA00022723"/>
    </source>
</evidence>
<evidence type="ECO:0000259" key="16">
    <source>
        <dbReference type="Pfam" id="PF07731"/>
    </source>
</evidence>
<dbReference type="GO" id="GO:0005507">
    <property type="term" value="F:copper ion binding"/>
    <property type="evidence" value="ECO:0007669"/>
    <property type="project" value="InterPro"/>
</dbReference>